<protein>
    <submittedName>
        <fullName evidence="1">Uncharacterized protein</fullName>
    </submittedName>
</protein>
<evidence type="ECO:0000313" key="1">
    <source>
        <dbReference type="EMBL" id="KAK0170569.1"/>
    </source>
</evidence>
<name>A0AA39FJQ8_9HYME</name>
<reference evidence="1" key="2">
    <citation type="submission" date="2023-03" db="EMBL/GenBank/DDBJ databases">
        <authorList>
            <person name="Inwood S.N."/>
            <person name="Skelly J.G."/>
            <person name="Guhlin J."/>
            <person name="Harrop T.W.R."/>
            <person name="Goldson S.G."/>
            <person name="Dearden P.K."/>
        </authorList>
    </citation>
    <scope>NUCLEOTIDE SEQUENCE</scope>
    <source>
        <strain evidence="1">Irish</strain>
        <tissue evidence="1">Whole body</tissue>
    </source>
</reference>
<accession>A0AA39FJQ8</accession>
<dbReference type="AlphaFoldDB" id="A0AA39FJQ8"/>
<comment type="caution">
    <text evidence="1">The sequence shown here is derived from an EMBL/GenBank/DDBJ whole genome shotgun (WGS) entry which is preliminary data.</text>
</comment>
<keyword evidence="2" id="KW-1185">Reference proteome</keyword>
<sequence length="177" mass="20554">MAIVGSEKGPLGSDNITWFIVPLWRCAFTIFKYIIEIGMTHRHALDHCKITYDDRNLLTWISTMNLLMELWDLDLTRLGQRAALRYSLMSNRFVVKNKKVTAENCYKAADFGVSLRVHSRWALNALSALKCHFQHWTGMNNERSKRVSAQRECTLSDEFQTIFILISELIESQIQKP</sequence>
<proteinExistence type="predicted"/>
<dbReference type="Proteomes" id="UP001168990">
    <property type="component" value="Unassembled WGS sequence"/>
</dbReference>
<organism evidence="1 2">
    <name type="scientific">Microctonus aethiopoides</name>
    <dbReference type="NCBI Taxonomy" id="144406"/>
    <lineage>
        <taxon>Eukaryota</taxon>
        <taxon>Metazoa</taxon>
        <taxon>Ecdysozoa</taxon>
        <taxon>Arthropoda</taxon>
        <taxon>Hexapoda</taxon>
        <taxon>Insecta</taxon>
        <taxon>Pterygota</taxon>
        <taxon>Neoptera</taxon>
        <taxon>Endopterygota</taxon>
        <taxon>Hymenoptera</taxon>
        <taxon>Apocrita</taxon>
        <taxon>Ichneumonoidea</taxon>
        <taxon>Braconidae</taxon>
        <taxon>Euphorinae</taxon>
        <taxon>Microctonus</taxon>
    </lineage>
</organism>
<dbReference type="EMBL" id="JAQQBS010000003">
    <property type="protein sequence ID" value="KAK0170569.1"/>
    <property type="molecule type" value="Genomic_DNA"/>
</dbReference>
<reference evidence="1" key="1">
    <citation type="journal article" date="2023" name="bioRxiv">
        <title>Scaffold-level genome assemblies of two parasitoid biocontrol wasps reveal the parthenogenesis mechanism and an associated novel virus.</title>
        <authorList>
            <person name="Inwood S."/>
            <person name="Skelly J."/>
            <person name="Guhlin J."/>
            <person name="Harrop T."/>
            <person name="Goldson S."/>
            <person name="Dearden P."/>
        </authorList>
    </citation>
    <scope>NUCLEOTIDE SEQUENCE</scope>
    <source>
        <strain evidence="1">Irish</strain>
        <tissue evidence="1">Whole body</tissue>
    </source>
</reference>
<evidence type="ECO:0000313" key="2">
    <source>
        <dbReference type="Proteomes" id="UP001168990"/>
    </source>
</evidence>
<gene>
    <name evidence="1" type="ORF">PV328_008406</name>
</gene>